<evidence type="ECO:0000256" key="1">
    <source>
        <dbReference type="ARBA" id="ARBA00010838"/>
    </source>
</evidence>
<comment type="caution">
    <text evidence="5">The sequence shown here is derived from an EMBL/GenBank/DDBJ whole genome shotgun (WGS) entry which is preliminary data.</text>
</comment>
<dbReference type="EMBL" id="JBFALK010000042">
    <property type="protein sequence ID" value="MEV0975066.1"/>
    <property type="molecule type" value="Genomic_DNA"/>
</dbReference>
<dbReference type="InterPro" id="IPR017853">
    <property type="entry name" value="GH"/>
</dbReference>
<dbReference type="SUPFAM" id="SSF51445">
    <property type="entry name" value="(Trans)glycosidases"/>
    <property type="match status" value="1"/>
</dbReference>
<dbReference type="Pfam" id="PF00232">
    <property type="entry name" value="Glyco_hydro_1"/>
    <property type="match status" value="2"/>
</dbReference>
<evidence type="ECO:0000313" key="6">
    <source>
        <dbReference type="Proteomes" id="UP001551675"/>
    </source>
</evidence>
<sequence>MSFPDGFLWGAATAAHQVEGNNVNSDFWVLENTAGTIFTEPSGDACDHYRLYRQDVALLAELGLTSYRFSVEWARVEPEPGRYSRAALAHYRDVLNACHEHGLTPMVTLHHFTSPRWLMRLGGWSDPGTSERFAAYCRTVMAELGPLIPYVCTINEANIGPVVRQIAGDLLELAPVGLGDAPAGGLGAWLCAAARALDTTPDRVNPFLFAYDQAANEVIMQAHTAARAEIREVSPDTRVGLTLALQDYHPEPGGQERARQMWRETFTDFLPALDGDDFLGVQSYSRMRVGPDGLLPVPDGAEVTQMGYEFFPGSLENVIRGAAVAGLPMIVTENGIATTDDTRRTEYVRQALEGVRRCLADGIDVGGYYYWSALDNFEWMLGYAPTFGIIAVDRATQTRTVKDSARYLGALARKNGETL</sequence>
<dbReference type="RefSeq" id="WP_358142364.1">
    <property type="nucleotide sequence ID" value="NZ_JBFALK010000042.1"/>
</dbReference>
<evidence type="ECO:0000256" key="2">
    <source>
        <dbReference type="ARBA" id="ARBA00022801"/>
    </source>
</evidence>
<evidence type="ECO:0000313" key="5">
    <source>
        <dbReference type="EMBL" id="MEV0975066.1"/>
    </source>
</evidence>
<dbReference type="InterPro" id="IPR001360">
    <property type="entry name" value="Glyco_hydro_1"/>
</dbReference>
<dbReference type="PANTHER" id="PTHR10353">
    <property type="entry name" value="GLYCOSYL HYDROLASE"/>
    <property type="match status" value="1"/>
</dbReference>
<evidence type="ECO:0000256" key="3">
    <source>
        <dbReference type="ARBA" id="ARBA00023295"/>
    </source>
</evidence>
<comment type="similarity">
    <text evidence="1 4">Belongs to the glycosyl hydrolase 1 family.</text>
</comment>
<keyword evidence="2" id="KW-0378">Hydrolase</keyword>
<protein>
    <submittedName>
        <fullName evidence="5">Family 1 glycosylhydrolase</fullName>
    </submittedName>
</protein>
<name>A0ABV3GTV7_MICGL</name>
<dbReference type="Proteomes" id="UP001551675">
    <property type="component" value="Unassembled WGS sequence"/>
</dbReference>
<gene>
    <name evidence="5" type="ORF">AB0I59_41295</name>
</gene>
<reference evidence="5 6" key="1">
    <citation type="submission" date="2024-06" db="EMBL/GenBank/DDBJ databases">
        <title>The Natural Products Discovery Center: Release of the First 8490 Sequenced Strains for Exploring Actinobacteria Biosynthetic Diversity.</title>
        <authorList>
            <person name="Kalkreuter E."/>
            <person name="Kautsar S.A."/>
            <person name="Yang D."/>
            <person name="Bader C.D."/>
            <person name="Teijaro C.N."/>
            <person name="Fluegel L."/>
            <person name="Davis C.M."/>
            <person name="Simpson J.R."/>
            <person name="Lauterbach L."/>
            <person name="Steele A.D."/>
            <person name="Gui C."/>
            <person name="Meng S."/>
            <person name="Li G."/>
            <person name="Viehrig K."/>
            <person name="Ye F."/>
            <person name="Su P."/>
            <person name="Kiefer A.F."/>
            <person name="Nichols A."/>
            <person name="Cepeda A.J."/>
            <person name="Yan W."/>
            <person name="Fan B."/>
            <person name="Jiang Y."/>
            <person name="Adhikari A."/>
            <person name="Zheng C.-J."/>
            <person name="Schuster L."/>
            <person name="Cowan T.M."/>
            <person name="Smanski M.J."/>
            <person name="Chevrette M.G."/>
            <person name="De Carvalho L.P.S."/>
            <person name="Shen B."/>
        </authorList>
    </citation>
    <scope>NUCLEOTIDE SEQUENCE [LARGE SCALE GENOMIC DNA]</scope>
    <source>
        <strain evidence="5 6">NPDC050100</strain>
    </source>
</reference>
<dbReference type="PRINTS" id="PR00131">
    <property type="entry name" value="GLHYDRLASE1"/>
</dbReference>
<keyword evidence="6" id="KW-1185">Reference proteome</keyword>
<accession>A0ABV3GTV7</accession>
<evidence type="ECO:0000256" key="4">
    <source>
        <dbReference type="RuleBase" id="RU003690"/>
    </source>
</evidence>
<keyword evidence="3" id="KW-0326">Glycosidase</keyword>
<dbReference type="Gene3D" id="3.20.20.80">
    <property type="entry name" value="Glycosidases"/>
    <property type="match status" value="1"/>
</dbReference>
<proteinExistence type="inferred from homology"/>
<dbReference type="PANTHER" id="PTHR10353:SF36">
    <property type="entry name" value="LP05116P"/>
    <property type="match status" value="1"/>
</dbReference>
<organism evidence="5 6">
    <name type="scientific">Microtetraspora glauca</name>
    <dbReference type="NCBI Taxonomy" id="1996"/>
    <lineage>
        <taxon>Bacteria</taxon>
        <taxon>Bacillati</taxon>
        <taxon>Actinomycetota</taxon>
        <taxon>Actinomycetes</taxon>
        <taxon>Streptosporangiales</taxon>
        <taxon>Streptosporangiaceae</taxon>
        <taxon>Microtetraspora</taxon>
    </lineage>
</organism>